<keyword evidence="2" id="KW-1185">Reference proteome</keyword>
<proteinExistence type="predicted"/>
<sequence length="478" mass="52376">MCPPPPFPFFSSLPSLSPSALSALSSFLSPSPPSPLSFSPLPLSSPLLLSPLPFSPLSLSLLSSHSSPLSLTSFPLLSPSSPSLLLPFSPLSPLSPLSSPLSPLPCLLPFLSSLSLFPCLLFLTIGAGLSKLCITFMDGNEEHPRRLAMAPFTAIQSANIFWMLRRESAKTNGTTIQTVLRYQKYPFRSATLGLHTRPSPPYATQTDTPREFHATHRREFRRESREEAQLWQERGAFGDGGRKAVYGPVRDVARERGLGLTRPVGRGLRSSLSHPRMPSAADVGGRFVLSFSNVLRVLQSPVFFFFPPPLPDFLPSSPLPDFSSPSSSDFLPHEFLPHLPPTLLPTFFPLLPTFFPLLTFFPPPPTFFPTSLTFFPLPRLSPPLPTSLSRLLPHLLSSPPDFLPLPPSRLSSLLPTCPDFPPSSPPARPSPTFIPSHDFLPSPISSPFTLPAFLPVFSIASNETTYYLLLSQIMIDYC</sequence>
<protein>
    <submittedName>
        <fullName evidence="1">Uncharacterized protein</fullName>
    </submittedName>
</protein>
<reference evidence="1 2" key="2">
    <citation type="submission" date="2019-01" db="EMBL/GenBank/DDBJ databases">
        <title>The decoding of complex shrimp genome reveals the adaptation for benthos swimmer, frequently molting mechanism and breeding impact on genome.</title>
        <authorList>
            <person name="Sun Y."/>
            <person name="Gao Y."/>
            <person name="Yu Y."/>
        </authorList>
    </citation>
    <scope>NUCLEOTIDE SEQUENCE [LARGE SCALE GENOMIC DNA]</scope>
    <source>
        <tissue evidence="1">Muscle</tissue>
    </source>
</reference>
<organism evidence="1 2">
    <name type="scientific">Penaeus vannamei</name>
    <name type="common">Whiteleg shrimp</name>
    <name type="synonym">Litopenaeus vannamei</name>
    <dbReference type="NCBI Taxonomy" id="6689"/>
    <lineage>
        <taxon>Eukaryota</taxon>
        <taxon>Metazoa</taxon>
        <taxon>Ecdysozoa</taxon>
        <taxon>Arthropoda</taxon>
        <taxon>Crustacea</taxon>
        <taxon>Multicrustacea</taxon>
        <taxon>Malacostraca</taxon>
        <taxon>Eumalacostraca</taxon>
        <taxon>Eucarida</taxon>
        <taxon>Decapoda</taxon>
        <taxon>Dendrobranchiata</taxon>
        <taxon>Penaeoidea</taxon>
        <taxon>Penaeidae</taxon>
        <taxon>Penaeus</taxon>
    </lineage>
</organism>
<gene>
    <name evidence="1" type="ORF">C7M84_000068</name>
</gene>
<reference evidence="1 2" key="1">
    <citation type="submission" date="2018-04" db="EMBL/GenBank/DDBJ databases">
        <authorList>
            <person name="Zhang X."/>
            <person name="Yuan J."/>
            <person name="Li F."/>
            <person name="Xiang J."/>
        </authorList>
    </citation>
    <scope>NUCLEOTIDE SEQUENCE [LARGE SCALE GENOMIC DNA]</scope>
    <source>
        <tissue evidence="1">Muscle</tissue>
    </source>
</reference>
<accession>A0A423TXK9</accession>
<name>A0A423TXK9_PENVA</name>
<dbReference type="Proteomes" id="UP000283509">
    <property type="component" value="Unassembled WGS sequence"/>
</dbReference>
<dbReference type="EMBL" id="QCYY01001003">
    <property type="protein sequence ID" value="ROT81196.1"/>
    <property type="molecule type" value="Genomic_DNA"/>
</dbReference>
<evidence type="ECO:0000313" key="1">
    <source>
        <dbReference type="EMBL" id="ROT81196.1"/>
    </source>
</evidence>
<evidence type="ECO:0000313" key="2">
    <source>
        <dbReference type="Proteomes" id="UP000283509"/>
    </source>
</evidence>
<dbReference type="AlphaFoldDB" id="A0A423TXK9"/>
<comment type="caution">
    <text evidence="1">The sequence shown here is derived from an EMBL/GenBank/DDBJ whole genome shotgun (WGS) entry which is preliminary data.</text>
</comment>